<evidence type="ECO:0000313" key="2">
    <source>
        <dbReference type="Proteomes" id="UP000215914"/>
    </source>
</evidence>
<dbReference type="InParanoid" id="A0A251VFH9"/>
<protein>
    <submittedName>
        <fullName evidence="1">Uncharacterized protein</fullName>
    </submittedName>
</protein>
<dbReference type="EMBL" id="CM007891">
    <property type="protein sequence ID" value="OTG33672.1"/>
    <property type="molecule type" value="Genomic_DNA"/>
</dbReference>
<dbReference type="STRING" id="4232.A0A251VFH9"/>
<keyword evidence="2" id="KW-1185">Reference proteome</keyword>
<accession>A0A251VFH9</accession>
<dbReference type="Proteomes" id="UP000215914">
    <property type="component" value="Chromosome 2"/>
</dbReference>
<gene>
    <name evidence="1" type="ORF">HannXRQ_Chr02g0037261</name>
</gene>
<proteinExistence type="predicted"/>
<evidence type="ECO:0000313" key="1">
    <source>
        <dbReference type="EMBL" id="OTG33672.1"/>
    </source>
</evidence>
<organism evidence="1 2">
    <name type="scientific">Helianthus annuus</name>
    <name type="common">Common sunflower</name>
    <dbReference type="NCBI Taxonomy" id="4232"/>
    <lineage>
        <taxon>Eukaryota</taxon>
        <taxon>Viridiplantae</taxon>
        <taxon>Streptophyta</taxon>
        <taxon>Embryophyta</taxon>
        <taxon>Tracheophyta</taxon>
        <taxon>Spermatophyta</taxon>
        <taxon>Magnoliopsida</taxon>
        <taxon>eudicotyledons</taxon>
        <taxon>Gunneridae</taxon>
        <taxon>Pentapetalae</taxon>
        <taxon>asterids</taxon>
        <taxon>campanulids</taxon>
        <taxon>Asterales</taxon>
        <taxon>Asteraceae</taxon>
        <taxon>Asteroideae</taxon>
        <taxon>Heliantheae alliance</taxon>
        <taxon>Heliantheae</taxon>
        <taxon>Helianthus</taxon>
    </lineage>
</organism>
<reference evidence="2" key="1">
    <citation type="journal article" date="2017" name="Nature">
        <title>The sunflower genome provides insights into oil metabolism, flowering and Asterid evolution.</title>
        <authorList>
            <person name="Badouin H."/>
            <person name="Gouzy J."/>
            <person name="Grassa C.J."/>
            <person name="Murat F."/>
            <person name="Staton S.E."/>
            <person name="Cottret L."/>
            <person name="Lelandais-Briere C."/>
            <person name="Owens G.L."/>
            <person name="Carrere S."/>
            <person name="Mayjonade B."/>
            <person name="Legrand L."/>
            <person name="Gill N."/>
            <person name="Kane N.C."/>
            <person name="Bowers J.E."/>
            <person name="Hubner S."/>
            <person name="Bellec A."/>
            <person name="Berard A."/>
            <person name="Berges H."/>
            <person name="Blanchet N."/>
            <person name="Boniface M.C."/>
            <person name="Brunel D."/>
            <person name="Catrice O."/>
            <person name="Chaidir N."/>
            <person name="Claudel C."/>
            <person name="Donnadieu C."/>
            <person name="Faraut T."/>
            <person name="Fievet G."/>
            <person name="Helmstetter N."/>
            <person name="King M."/>
            <person name="Knapp S.J."/>
            <person name="Lai Z."/>
            <person name="Le Paslier M.C."/>
            <person name="Lippi Y."/>
            <person name="Lorenzon L."/>
            <person name="Mandel J.R."/>
            <person name="Marage G."/>
            <person name="Marchand G."/>
            <person name="Marquand E."/>
            <person name="Bret-Mestries E."/>
            <person name="Morien E."/>
            <person name="Nambeesan S."/>
            <person name="Nguyen T."/>
            <person name="Pegot-Espagnet P."/>
            <person name="Pouilly N."/>
            <person name="Raftis F."/>
            <person name="Sallet E."/>
            <person name="Schiex T."/>
            <person name="Thomas J."/>
            <person name="Vandecasteele C."/>
            <person name="Vares D."/>
            <person name="Vear F."/>
            <person name="Vautrin S."/>
            <person name="Crespi M."/>
            <person name="Mangin B."/>
            <person name="Burke J.M."/>
            <person name="Salse J."/>
            <person name="Munos S."/>
            <person name="Vincourt P."/>
            <person name="Rieseberg L.H."/>
            <person name="Langlade N.B."/>
        </authorList>
    </citation>
    <scope>NUCLEOTIDE SEQUENCE [LARGE SCALE GENOMIC DNA]</scope>
    <source>
        <strain evidence="2">cv. SF193</strain>
    </source>
</reference>
<dbReference type="AlphaFoldDB" id="A0A251VFH9"/>
<sequence length="115" mass="12962">MKCFFYIMMAGFTSTRRLLSSDATAGASPLTPTLANRYGQAEAEKAVSKPSKVQEILKNIKQVLHYAINSVIYQLSVPMYKFLQQLWERMLTNILKGYMARALLRPAKCLASVLL</sequence>
<name>A0A251VFH9_HELAN</name>